<sequence length="52" mass="5257">MTGLDAGVQLGEAGIDGVPSGRVVGHSEVGHGVEETTPTVMTTFPVLRPVPT</sequence>
<dbReference type="Proteomes" id="UP000199645">
    <property type="component" value="Unassembled WGS sequence"/>
</dbReference>
<evidence type="ECO:0000256" key="1">
    <source>
        <dbReference type="SAM" id="MobiDB-lite"/>
    </source>
</evidence>
<evidence type="ECO:0000313" key="3">
    <source>
        <dbReference type="Proteomes" id="UP000199645"/>
    </source>
</evidence>
<reference evidence="2 3" key="1">
    <citation type="submission" date="2016-10" db="EMBL/GenBank/DDBJ databases">
        <authorList>
            <person name="de Groot N.N."/>
        </authorList>
    </citation>
    <scope>NUCLEOTIDE SEQUENCE [LARGE SCALE GENOMIC DNA]</scope>
    <source>
        <strain evidence="2 3">DSM 43019</strain>
    </source>
</reference>
<dbReference type="EMBL" id="FONV01000006">
    <property type="protein sequence ID" value="SFF16259.1"/>
    <property type="molecule type" value="Genomic_DNA"/>
</dbReference>
<keyword evidence="3" id="KW-1185">Reference proteome</keyword>
<gene>
    <name evidence="2" type="ORF">SAMN05421541_106524</name>
</gene>
<organism evidence="2 3">
    <name type="scientific">Actinoplanes philippinensis</name>
    <dbReference type="NCBI Taxonomy" id="35752"/>
    <lineage>
        <taxon>Bacteria</taxon>
        <taxon>Bacillati</taxon>
        <taxon>Actinomycetota</taxon>
        <taxon>Actinomycetes</taxon>
        <taxon>Micromonosporales</taxon>
        <taxon>Micromonosporaceae</taxon>
        <taxon>Actinoplanes</taxon>
    </lineage>
</organism>
<protein>
    <submittedName>
        <fullName evidence="2">Uncharacterized protein</fullName>
    </submittedName>
</protein>
<dbReference type="AlphaFoldDB" id="A0A1I2GGS9"/>
<evidence type="ECO:0000313" key="2">
    <source>
        <dbReference type="EMBL" id="SFF16259.1"/>
    </source>
</evidence>
<feature type="region of interest" description="Disordered" evidence="1">
    <location>
        <begin position="1"/>
        <end position="22"/>
    </location>
</feature>
<name>A0A1I2GGS9_9ACTN</name>
<proteinExistence type="predicted"/>
<accession>A0A1I2GGS9</accession>